<evidence type="ECO:0000313" key="3">
    <source>
        <dbReference type="Proteomes" id="UP000246702"/>
    </source>
</evidence>
<protein>
    <submittedName>
        <fullName evidence="2">Uncharacterized protein</fullName>
    </submittedName>
</protein>
<keyword evidence="3" id="KW-1185">Reference proteome</keyword>
<keyword evidence="1" id="KW-1133">Transmembrane helix</keyword>
<dbReference type="EMBL" id="MSFK01000047">
    <property type="protein sequence ID" value="PWY67648.1"/>
    <property type="molecule type" value="Genomic_DNA"/>
</dbReference>
<keyword evidence="1" id="KW-0472">Membrane</keyword>
<organism evidence="2 3">
    <name type="scientific">Aspergillus sclerotioniger CBS 115572</name>
    <dbReference type="NCBI Taxonomy" id="1450535"/>
    <lineage>
        <taxon>Eukaryota</taxon>
        <taxon>Fungi</taxon>
        <taxon>Dikarya</taxon>
        <taxon>Ascomycota</taxon>
        <taxon>Pezizomycotina</taxon>
        <taxon>Eurotiomycetes</taxon>
        <taxon>Eurotiomycetidae</taxon>
        <taxon>Eurotiales</taxon>
        <taxon>Aspergillaceae</taxon>
        <taxon>Aspergillus</taxon>
        <taxon>Aspergillus subgen. Circumdati</taxon>
    </lineage>
</organism>
<dbReference type="Proteomes" id="UP000246702">
    <property type="component" value="Unassembled WGS sequence"/>
</dbReference>
<dbReference type="RefSeq" id="XP_025461997.1">
    <property type="nucleotide sequence ID" value="XM_025612915.1"/>
</dbReference>
<evidence type="ECO:0000256" key="1">
    <source>
        <dbReference type="SAM" id="Phobius"/>
    </source>
</evidence>
<comment type="caution">
    <text evidence="2">The sequence shown here is derived from an EMBL/GenBank/DDBJ whole genome shotgun (WGS) entry which is preliminary data.</text>
</comment>
<dbReference type="STRING" id="1450535.A0A317V3L6"/>
<proteinExistence type="predicted"/>
<accession>A0A317V3L6</accession>
<dbReference type="GeneID" id="37115058"/>
<dbReference type="AlphaFoldDB" id="A0A317V3L6"/>
<reference evidence="2 3" key="1">
    <citation type="submission" date="2016-12" db="EMBL/GenBank/DDBJ databases">
        <title>The genomes of Aspergillus section Nigri reveals drivers in fungal speciation.</title>
        <authorList>
            <consortium name="DOE Joint Genome Institute"/>
            <person name="Vesth T.C."/>
            <person name="Nybo J."/>
            <person name="Theobald S."/>
            <person name="Brandl J."/>
            <person name="Frisvad J.C."/>
            <person name="Nielsen K.F."/>
            <person name="Lyhne E.K."/>
            <person name="Kogle M.E."/>
            <person name="Kuo A."/>
            <person name="Riley R."/>
            <person name="Clum A."/>
            <person name="Nolan M."/>
            <person name="Lipzen A."/>
            <person name="Salamov A."/>
            <person name="Henrissat B."/>
            <person name="Wiebenga A."/>
            <person name="De Vries R.P."/>
            <person name="Grigoriev I.V."/>
            <person name="Mortensen U.H."/>
            <person name="Andersen M.R."/>
            <person name="Baker S.E."/>
        </authorList>
    </citation>
    <scope>NUCLEOTIDE SEQUENCE [LARGE SCALE GENOMIC DNA]</scope>
    <source>
        <strain evidence="2 3">CBS 115572</strain>
    </source>
</reference>
<sequence length="104" mass="12113">MASTLGRYPLRAMLNGPLRSRGHTTLKPHTMVHFSTCQALWRNKESTSTNKKDPGYWQYDFSFRTQMEKIVLIGILALIASAGPWSWYRDIRHWWSGVPDDEDE</sequence>
<gene>
    <name evidence="2" type="ORF">BO94DRAFT_540438</name>
</gene>
<dbReference type="OrthoDB" id="4499048at2759"/>
<feature type="transmembrane region" description="Helical" evidence="1">
    <location>
        <begin position="70"/>
        <end position="88"/>
    </location>
</feature>
<keyword evidence="1" id="KW-0812">Transmembrane</keyword>
<evidence type="ECO:0000313" key="2">
    <source>
        <dbReference type="EMBL" id="PWY67648.1"/>
    </source>
</evidence>
<name>A0A317V3L6_9EURO</name>